<keyword evidence="3" id="KW-1185">Reference proteome</keyword>
<feature type="compositionally biased region" description="Basic and acidic residues" evidence="1">
    <location>
        <begin position="92"/>
        <end position="103"/>
    </location>
</feature>
<accession>A0ABC9Y522</accession>
<reference evidence="2 3" key="1">
    <citation type="submission" date="2024-06" db="EMBL/GenBank/DDBJ databases">
        <title>The draft genome of Grus japonensis, version 3.</title>
        <authorList>
            <person name="Nabeshima K."/>
            <person name="Suzuki S."/>
            <person name="Onuma M."/>
        </authorList>
    </citation>
    <scope>NUCLEOTIDE SEQUENCE [LARGE SCALE GENOMIC DNA]</scope>
    <source>
        <strain evidence="2 3">451A</strain>
    </source>
</reference>
<sequence>MVWNFTPKQLQDPDEVIEYLKGKCCGYSKEAQFTLILGSTQGGKERENRLTGTAATPTPTIATVAEPEIQPVPVSVTPIRKKKYTKKSVHLVRNDDEPGPSREQEEEAEPEVITQSLSLSELQDMRKDFSCHPGEHIVTWLLQCWDNGASSLELESREAKQLGSLASLSREGGIDKAVGEKTQARSL</sequence>
<evidence type="ECO:0000313" key="3">
    <source>
        <dbReference type="Proteomes" id="UP001623348"/>
    </source>
</evidence>
<feature type="region of interest" description="Disordered" evidence="1">
    <location>
        <begin position="163"/>
        <end position="187"/>
    </location>
</feature>
<feature type="compositionally biased region" description="Basic and acidic residues" evidence="1">
    <location>
        <begin position="172"/>
        <end position="187"/>
    </location>
</feature>
<evidence type="ECO:0000313" key="2">
    <source>
        <dbReference type="EMBL" id="GAB0205046.1"/>
    </source>
</evidence>
<dbReference type="AlphaFoldDB" id="A0ABC9Y522"/>
<protein>
    <submittedName>
        <fullName evidence="2">Uncharacterized protein</fullName>
    </submittedName>
</protein>
<dbReference type="Proteomes" id="UP001623348">
    <property type="component" value="Unassembled WGS sequence"/>
</dbReference>
<dbReference type="EMBL" id="BAAFJT010000040">
    <property type="protein sequence ID" value="GAB0205046.1"/>
    <property type="molecule type" value="Genomic_DNA"/>
</dbReference>
<organism evidence="2 3">
    <name type="scientific">Grus japonensis</name>
    <name type="common">Japanese crane</name>
    <name type="synonym">Red-crowned crane</name>
    <dbReference type="NCBI Taxonomy" id="30415"/>
    <lineage>
        <taxon>Eukaryota</taxon>
        <taxon>Metazoa</taxon>
        <taxon>Chordata</taxon>
        <taxon>Craniata</taxon>
        <taxon>Vertebrata</taxon>
        <taxon>Euteleostomi</taxon>
        <taxon>Archelosauria</taxon>
        <taxon>Archosauria</taxon>
        <taxon>Dinosauria</taxon>
        <taxon>Saurischia</taxon>
        <taxon>Theropoda</taxon>
        <taxon>Coelurosauria</taxon>
        <taxon>Aves</taxon>
        <taxon>Neognathae</taxon>
        <taxon>Neoaves</taxon>
        <taxon>Gruiformes</taxon>
        <taxon>Gruidae</taxon>
        <taxon>Grus</taxon>
    </lineage>
</organism>
<feature type="region of interest" description="Disordered" evidence="1">
    <location>
        <begin position="87"/>
        <end position="113"/>
    </location>
</feature>
<comment type="caution">
    <text evidence="2">The sequence shown here is derived from an EMBL/GenBank/DDBJ whole genome shotgun (WGS) entry which is preliminary data.</text>
</comment>
<proteinExistence type="predicted"/>
<name>A0ABC9Y522_GRUJA</name>
<gene>
    <name evidence="2" type="ORF">GRJ2_002970200</name>
</gene>
<evidence type="ECO:0000256" key="1">
    <source>
        <dbReference type="SAM" id="MobiDB-lite"/>
    </source>
</evidence>